<name>A0A7R8WKP2_9CRUS</name>
<feature type="compositionally biased region" description="Basic and acidic residues" evidence="2">
    <location>
        <begin position="376"/>
        <end position="404"/>
    </location>
</feature>
<gene>
    <name evidence="3" type="ORF">CTOB1V02_LOCUS8269</name>
</gene>
<evidence type="ECO:0000313" key="3">
    <source>
        <dbReference type="EMBL" id="CAD7230411.1"/>
    </source>
</evidence>
<proteinExistence type="predicted"/>
<dbReference type="PANTHER" id="PTHR13467:SF3">
    <property type="entry name" value="CUE DOMAIN-CONTAINING PROTEIN 1"/>
    <property type="match status" value="1"/>
</dbReference>
<reference evidence="3" key="1">
    <citation type="submission" date="2020-11" db="EMBL/GenBank/DDBJ databases">
        <authorList>
            <person name="Tran Van P."/>
        </authorList>
    </citation>
    <scope>NUCLEOTIDE SEQUENCE</scope>
</reference>
<feature type="coiled-coil region" evidence="1">
    <location>
        <begin position="69"/>
        <end position="96"/>
    </location>
</feature>
<dbReference type="EMBL" id="OB662669">
    <property type="protein sequence ID" value="CAD7230411.1"/>
    <property type="molecule type" value="Genomic_DNA"/>
</dbReference>
<dbReference type="AlphaFoldDB" id="A0A7R8WKP2"/>
<protein>
    <submittedName>
        <fullName evidence="3">Uncharacterized protein</fullName>
    </submittedName>
</protein>
<accession>A0A7R8WKP2</accession>
<feature type="compositionally biased region" description="Basic and acidic residues" evidence="2">
    <location>
        <begin position="220"/>
        <end position="248"/>
    </location>
</feature>
<sequence length="442" mass="50353">MGATNEERATLDHRTPTCAEVFWHFLRHPLRTIKEKRDGWARHRIRQRWQRRSGRWVRESRRIDQGLRRAQEMEELRIQKAEAEEAAAEADESGKEQSDLTLLATEQLASRLAENQRLRDANTDPEVAKILEDERLALFLQNEEFMAELRQNREFMEALEKDIGAPLGGVSSTKSVPSEELEIFRDRLKNMGKSSRKKFLQLARRFNISKKKGAKYAAQGDHHLTSDRLVESDDDSHGEHSDHEDGGHPDISGGDLTLLATEQLASRLAENQRLRDANTDPEVAKILEDERLALFLQNEEFMAELRQNREFMEALEKDIGAPLGGVSSTKSVPSEELEIFRDRLKNMGKSSRKKFLQLARRFNISKKKGAKYAAQGDHHLTSDRLVESDDDSHGEHSDHEDGGHPDISGGDWRVPLEQLQAAVEDFSRDVLAEGDPNLSNSK</sequence>
<dbReference type="OrthoDB" id="5794653at2759"/>
<organism evidence="3">
    <name type="scientific">Cyprideis torosa</name>
    <dbReference type="NCBI Taxonomy" id="163714"/>
    <lineage>
        <taxon>Eukaryota</taxon>
        <taxon>Metazoa</taxon>
        <taxon>Ecdysozoa</taxon>
        <taxon>Arthropoda</taxon>
        <taxon>Crustacea</taxon>
        <taxon>Oligostraca</taxon>
        <taxon>Ostracoda</taxon>
        <taxon>Podocopa</taxon>
        <taxon>Podocopida</taxon>
        <taxon>Cytherocopina</taxon>
        <taxon>Cytheroidea</taxon>
        <taxon>Cytherideidae</taxon>
        <taxon>Cyprideis</taxon>
    </lineage>
</organism>
<dbReference type="InterPro" id="IPR040192">
    <property type="entry name" value="CUEDC1"/>
</dbReference>
<keyword evidence="1" id="KW-0175">Coiled coil</keyword>
<evidence type="ECO:0000256" key="1">
    <source>
        <dbReference type="SAM" id="Coils"/>
    </source>
</evidence>
<feature type="region of interest" description="Disordered" evidence="2">
    <location>
        <begin position="213"/>
        <end position="255"/>
    </location>
</feature>
<dbReference type="PANTHER" id="PTHR13467">
    <property type="entry name" value="CUE DOMAIN CONTAINING PROTEIN 1"/>
    <property type="match status" value="1"/>
</dbReference>
<evidence type="ECO:0000256" key="2">
    <source>
        <dbReference type="SAM" id="MobiDB-lite"/>
    </source>
</evidence>
<feature type="region of interest" description="Disordered" evidence="2">
    <location>
        <begin position="373"/>
        <end position="414"/>
    </location>
</feature>